<dbReference type="Gene3D" id="3.40.50.1820">
    <property type="entry name" value="alpha/beta hydrolase"/>
    <property type="match status" value="1"/>
</dbReference>
<dbReference type="SUPFAM" id="SSF82171">
    <property type="entry name" value="DPP6 N-terminal domain-like"/>
    <property type="match status" value="1"/>
</dbReference>
<sequence length="648" mass="74475">MIHLLKRLAVVCYAMSVLLVTPAQADPQPLDVFSRLPQFYGVALSPDGQRVAMERNSPDEDMAALMTLDVATGNVYYLLNSDNKKVKINWYKWANNEDLLVSARYEMSARNGQKYFSTRLYVMRYDEQGESPQPVIDWRHIQRYQNDAKYVPQFQDNVIDILPDDPNHILMAIDISRPFEKSVFEVNIKNQKIKRIVRGTKQIRNWVTDQQGNVRIGISLDYDSGEKQIFLRDKEGNFEELYSFNVTTDKPVHVAGFGVDPNTLYIKKYLNDYQALYTLDLATRKETLVYADENYDVDGSLIYSPLTRDAIGVRHAHAPNGRYYWDDRYAPLQRGLDRLFSDKHNVLTAFSDNEEIYLLYSESDAQPGKYYLGNQKDPQISFLFDQYPQIDTEQLSAHQLITFTARDKVEIEGYLTLPKQGEAPYPTVVFPHGGPAGRDRAGFDYWVAYFNSRGYAVLRPNFRGSTGYGFSFSESQMQNWGMAMQDDVVDGTQWMIDQGYTDKNKICIVGASYGGFAALAAAVKSPDLYQCAVSFAGVSDLDRMVYRQRNFLNANLVKKQLGEDSDDRERRSPINYVENIKTPILLVHGEEDRTVHVEQSERMADELDDAGKTYKYVELPFGDHYLSIQSNRMTLFKEMDDFLAKYLH</sequence>
<keyword evidence="1" id="KW-0378">Hydrolase</keyword>
<evidence type="ECO:0000259" key="3">
    <source>
        <dbReference type="Pfam" id="PF00326"/>
    </source>
</evidence>
<dbReference type="EMBL" id="JAQQXP010000001">
    <property type="protein sequence ID" value="MDC8829232.1"/>
    <property type="molecule type" value="Genomic_DNA"/>
</dbReference>
<dbReference type="Proteomes" id="UP001218788">
    <property type="component" value="Unassembled WGS sequence"/>
</dbReference>
<evidence type="ECO:0000313" key="5">
    <source>
        <dbReference type="Proteomes" id="UP001218788"/>
    </source>
</evidence>
<dbReference type="InterPro" id="IPR001375">
    <property type="entry name" value="Peptidase_S9_cat"/>
</dbReference>
<reference evidence="4 5" key="1">
    <citation type="submission" date="2022-10" db="EMBL/GenBank/DDBJ databases">
        <title>Alteromonas sp. chi3 Genome sequencing.</title>
        <authorList>
            <person name="Park S."/>
        </authorList>
    </citation>
    <scope>NUCLEOTIDE SEQUENCE [LARGE SCALE GENOMIC DNA]</scope>
    <source>
        <strain evidence="5">chi3</strain>
    </source>
</reference>
<evidence type="ECO:0000313" key="4">
    <source>
        <dbReference type="EMBL" id="MDC8829232.1"/>
    </source>
</evidence>
<keyword evidence="2" id="KW-0732">Signal</keyword>
<name>A0ABT5KX77_9ALTE</name>
<keyword evidence="5" id="KW-1185">Reference proteome</keyword>
<feature type="domain" description="Peptidase S9 prolyl oligopeptidase catalytic" evidence="3">
    <location>
        <begin position="443"/>
        <end position="647"/>
    </location>
</feature>
<dbReference type="PANTHER" id="PTHR42776:SF27">
    <property type="entry name" value="DIPEPTIDYL PEPTIDASE FAMILY MEMBER 6"/>
    <property type="match status" value="1"/>
</dbReference>
<gene>
    <name evidence="4" type="ORF">OIK42_00530</name>
</gene>
<organism evidence="4 5">
    <name type="scientific">Alteromonas gilva</name>
    <dbReference type="NCBI Taxonomy" id="2987522"/>
    <lineage>
        <taxon>Bacteria</taxon>
        <taxon>Pseudomonadati</taxon>
        <taxon>Pseudomonadota</taxon>
        <taxon>Gammaproteobacteria</taxon>
        <taxon>Alteromonadales</taxon>
        <taxon>Alteromonadaceae</taxon>
        <taxon>Alteromonas/Salinimonas group</taxon>
        <taxon>Alteromonas</taxon>
    </lineage>
</organism>
<evidence type="ECO:0000256" key="1">
    <source>
        <dbReference type="ARBA" id="ARBA00022801"/>
    </source>
</evidence>
<comment type="caution">
    <text evidence="4">The sequence shown here is derived from an EMBL/GenBank/DDBJ whole genome shotgun (WGS) entry which is preliminary data.</text>
</comment>
<evidence type="ECO:0000256" key="2">
    <source>
        <dbReference type="SAM" id="SignalP"/>
    </source>
</evidence>
<accession>A0ABT5KX77</accession>
<dbReference type="PANTHER" id="PTHR42776">
    <property type="entry name" value="SERINE PEPTIDASE S9 FAMILY MEMBER"/>
    <property type="match status" value="1"/>
</dbReference>
<proteinExistence type="predicted"/>
<protein>
    <submittedName>
        <fullName evidence="4">S9 family peptidase</fullName>
    </submittedName>
</protein>
<dbReference type="InterPro" id="IPR029058">
    <property type="entry name" value="AB_hydrolase_fold"/>
</dbReference>
<dbReference type="RefSeq" id="WP_273637603.1">
    <property type="nucleotide sequence ID" value="NZ_JAQQXP010000001.1"/>
</dbReference>
<dbReference type="Pfam" id="PF00326">
    <property type="entry name" value="Peptidase_S9"/>
    <property type="match status" value="1"/>
</dbReference>
<dbReference type="SUPFAM" id="SSF53474">
    <property type="entry name" value="alpha/beta-Hydrolases"/>
    <property type="match status" value="1"/>
</dbReference>
<feature type="chain" id="PRO_5046626278" evidence="2">
    <location>
        <begin position="26"/>
        <end position="648"/>
    </location>
</feature>
<feature type="signal peptide" evidence="2">
    <location>
        <begin position="1"/>
        <end position="25"/>
    </location>
</feature>